<evidence type="ECO:0000313" key="1">
    <source>
        <dbReference type="EMBL" id="KAL3956678.1"/>
    </source>
</evidence>
<evidence type="ECO:0000313" key="2">
    <source>
        <dbReference type="Proteomes" id="UP001638806"/>
    </source>
</evidence>
<keyword evidence="2" id="KW-1185">Reference proteome</keyword>
<name>A0ACC4DN03_PURLI</name>
<dbReference type="EMBL" id="JBGNUJ010000008">
    <property type="protein sequence ID" value="KAL3956678.1"/>
    <property type="molecule type" value="Genomic_DNA"/>
</dbReference>
<dbReference type="Proteomes" id="UP001638806">
    <property type="component" value="Unassembled WGS sequence"/>
</dbReference>
<gene>
    <name evidence="1" type="ORF">ACCO45_009524</name>
</gene>
<accession>A0ACC4DN03</accession>
<protein>
    <submittedName>
        <fullName evidence="1">Uncharacterized protein</fullName>
    </submittedName>
</protein>
<comment type="caution">
    <text evidence="1">The sequence shown here is derived from an EMBL/GenBank/DDBJ whole genome shotgun (WGS) entry which is preliminary data.</text>
</comment>
<reference evidence="1" key="1">
    <citation type="submission" date="2024-12" db="EMBL/GenBank/DDBJ databases">
        <title>Comparative genomics and development of molecular markers within Purpureocillium lilacinum and among Purpureocillium species.</title>
        <authorList>
            <person name="Yeh Z.-Y."/>
            <person name="Ni N.-T."/>
            <person name="Lo P.-H."/>
            <person name="Mushyakhwo K."/>
            <person name="Lin C.-F."/>
            <person name="Nai Y.-S."/>
        </authorList>
    </citation>
    <scope>NUCLEOTIDE SEQUENCE</scope>
    <source>
        <strain evidence="1">NCHU-NPUST-175</strain>
    </source>
</reference>
<proteinExistence type="predicted"/>
<sequence>MLASRRGAAEVRHSRWPRLSRIMLTRNQAPVYGVGSLASWPPVNVVNGCRRGHVNRARLEAAAKSLERAKSSRYSETWRGSRPREPMACTRPWLSVWPRSRERLAAMIGALTRGIKTANGALD</sequence>
<organism evidence="1 2">
    <name type="scientific">Purpureocillium lilacinum</name>
    <name type="common">Paecilomyces lilacinus</name>
    <dbReference type="NCBI Taxonomy" id="33203"/>
    <lineage>
        <taxon>Eukaryota</taxon>
        <taxon>Fungi</taxon>
        <taxon>Dikarya</taxon>
        <taxon>Ascomycota</taxon>
        <taxon>Pezizomycotina</taxon>
        <taxon>Sordariomycetes</taxon>
        <taxon>Hypocreomycetidae</taxon>
        <taxon>Hypocreales</taxon>
        <taxon>Ophiocordycipitaceae</taxon>
        <taxon>Purpureocillium</taxon>
    </lineage>
</organism>